<comment type="caution">
    <text evidence="4">The sequence shown here is derived from an EMBL/GenBank/DDBJ whole genome shotgun (WGS) entry which is preliminary data.</text>
</comment>
<name>A0ABD7PXX1_RHILE</name>
<comment type="similarity">
    <text evidence="1">Belongs to the Gfo/Idh/MocA family.</text>
</comment>
<sequence length="315" mass="34230">MALVGAGSMIAEHAKAFASLPNVELVGISNRTKAKAQAIANDWNIAIVSDDLDEMLASTRPDLVVMAVYEPAIFEVATRILAHSVDVFMEKPIGLNLEEARALHGQVKSSGRRAWVGLNRRTLGSTRTALADLSANPGPRFIYVQDQQSLETARAIGHNLAVVDNWMYANSIHLVDYLMTFGRGGVTDVKILQPWNAGEPGVVLAHVSFASGDRGIYQAVWNGPGPWACTVSAPHRRWEMRPLEKAIFQNAGERSLNEVQATEADLQFKPGFRVQAEKVLDAWRGENTGAATIDDALATTELVAKIYGLGDEVTQ</sequence>
<dbReference type="SUPFAM" id="SSF51735">
    <property type="entry name" value="NAD(P)-binding Rossmann-fold domains"/>
    <property type="match status" value="1"/>
</dbReference>
<dbReference type="AlphaFoldDB" id="A0ABD7PXX1"/>
<protein>
    <submittedName>
        <fullName evidence="4">Gfo/Idh/MocA family oxidoreductase</fullName>
    </submittedName>
</protein>
<evidence type="ECO:0000256" key="2">
    <source>
        <dbReference type="ARBA" id="ARBA00023002"/>
    </source>
</evidence>
<keyword evidence="2" id="KW-0560">Oxidoreductase</keyword>
<evidence type="ECO:0000259" key="3">
    <source>
        <dbReference type="Pfam" id="PF01408"/>
    </source>
</evidence>
<dbReference type="PANTHER" id="PTHR43708">
    <property type="entry name" value="CONSERVED EXPRESSED OXIDOREDUCTASE (EUROFUNG)"/>
    <property type="match status" value="1"/>
</dbReference>
<organism evidence="4 5">
    <name type="scientific">Rhizobium leguminosarum</name>
    <dbReference type="NCBI Taxonomy" id="384"/>
    <lineage>
        <taxon>Bacteria</taxon>
        <taxon>Pseudomonadati</taxon>
        <taxon>Pseudomonadota</taxon>
        <taxon>Alphaproteobacteria</taxon>
        <taxon>Hyphomicrobiales</taxon>
        <taxon>Rhizobiaceae</taxon>
        <taxon>Rhizobium/Agrobacterium group</taxon>
        <taxon>Rhizobium</taxon>
    </lineage>
</organism>
<gene>
    <name evidence="4" type="ORF">ELI19_02160</name>
</gene>
<dbReference type="Gene3D" id="3.40.50.720">
    <property type="entry name" value="NAD(P)-binding Rossmann-like Domain"/>
    <property type="match status" value="1"/>
</dbReference>
<evidence type="ECO:0000313" key="4">
    <source>
        <dbReference type="EMBL" id="TAW32348.1"/>
    </source>
</evidence>
<dbReference type="InterPro" id="IPR051317">
    <property type="entry name" value="Gfo/Idh/MocA_oxidoreduct"/>
</dbReference>
<proteinExistence type="inferred from homology"/>
<evidence type="ECO:0000313" key="5">
    <source>
        <dbReference type="Proteomes" id="UP000292036"/>
    </source>
</evidence>
<evidence type="ECO:0000256" key="1">
    <source>
        <dbReference type="ARBA" id="ARBA00010928"/>
    </source>
</evidence>
<feature type="domain" description="Gfo/Idh/MocA-like oxidoreductase N-terminal" evidence="3">
    <location>
        <begin position="2"/>
        <end position="117"/>
    </location>
</feature>
<dbReference type="Pfam" id="PF01408">
    <property type="entry name" value="GFO_IDH_MocA"/>
    <property type="match status" value="1"/>
</dbReference>
<reference evidence="4 5" key="1">
    <citation type="submission" date="2019-02" db="EMBL/GenBank/DDBJ databases">
        <title>The genomic architecture of introgression among sibling species of bacteria.</title>
        <authorList>
            <person name="Cavassim M.I.A."/>
            <person name="Moeskjaer S."/>
            <person name="Moslemi C."/>
            <person name="Fields B."/>
            <person name="Bachmann A."/>
            <person name="Vilhjalmsson B."/>
            <person name="Schierup M.H."/>
            <person name="Young J.P.W."/>
            <person name="Andersen S.U."/>
        </authorList>
    </citation>
    <scope>NUCLEOTIDE SEQUENCE [LARGE SCALE GENOMIC DNA]</scope>
    <source>
        <strain evidence="4 5">SM151B</strain>
    </source>
</reference>
<dbReference type="PANTHER" id="PTHR43708:SF5">
    <property type="entry name" value="CONSERVED EXPRESSED OXIDOREDUCTASE (EUROFUNG)-RELATED"/>
    <property type="match status" value="1"/>
</dbReference>
<dbReference type="GO" id="GO:0016491">
    <property type="term" value="F:oxidoreductase activity"/>
    <property type="evidence" value="ECO:0007669"/>
    <property type="project" value="UniProtKB-KW"/>
</dbReference>
<dbReference type="InterPro" id="IPR000683">
    <property type="entry name" value="Gfo/Idh/MocA-like_OxRdtase_N"/>
</dbReference>
<dbReference type="Gene3D" id="3.30.360.10">
    <property type="entry name" value="Dihydrodipicolinate Reductase, domain 2"/>
    <property type="match status" value="1"/>
</dbReference>
<dbReference type="EMBL" id="SIPS01000001">
    <property type="protein sequence ID" value="TAW32348.1"/>
    <property type="molecule type" value="Genomic_DNA"/>
</dbReference>
<accession>A0ABD7PXX1</accession>
<dbReference type="Proteomes" id="UP000292036">
    <property type="component" value="Unassembled WGS sequence"/>
</dbReference>
<dbReference type="InterPro" id="IPR036291">
    <property type="entry name" value="NAD(P)-bd_dom_sf"/>
</dbReference>